<dbReference type="PANTHER" id="PTHR11926:SF1560">
    <property type="entry name" value="UDP-GLYCOSYLTRANSFERASE 74E1-RELATED"/>
    <property type="match status" value="1"/>
</dbReference>
<gene>
    <name evidence="3" type="ORF">M569_15966</name>
</gene>
<dbReference type="Pfam" id="PF00201">
    <property type="entry name" value="UDPGT"/>
    <property type="match status" value="1"/>
</dbReference>
<feature type="non-terminal residue" evidence="3">
    <location>
        <position position="1"/>
    </location>
</feature>
<dbReference type="SUPFAM" id="SSF53756">
    <property type="entry name" value="UDP-Glycosyltransferase/glycogen phosphorylase"/>
    <property type="match status" value="1"/>
</dbReference>
<dbReference type="AlphaFoldDB" id="S8C3D2"/>
<reference evidence="3 4" key="1">
    <citation type="journal article" date="2013" name="BMC Genomics">
        <title>The miniature genome of a carnivorous plant Genlisea aurea contains a low number of genes and short non-coding sequences.</title>
        <authorList>
            <person name="Leushkin E.V."/>
            <person name="Sutormin R.A."/>
            <person name="Nabieva E.R."/>
            <person name="Penin A.A."/>
            <person name="Kondrashov A.S."/>
            <person name="Logacheva M.D."/>
        </authorList>
    </citation>
    <scope>NUCLEOTIDE SEQUENCE [LARGE SCALE GENOMIC DNA]</scope>
</reference>
<evidence type="ECO:0000256" key="2">
    <source>
        <dbReference type="ARBA" id="ARBA00022679"/>
    </source>
</evidence>
<dbReference type="PANTHER" id="PTHR11926">
    <property type="entry name" value="GLUCOSYL/GLUCURONOSYL TRANSFERASES"/>
    <property type="match status" value="1"/>
</dbReference>
<keyword evidence="2" id="KW-0808">Transferase</keyword>
<dbReference type="GO" id="GO:0080043">
    <property type="term" value="F:quercetin 3-O-glucosyltransferase activity"/>
    <property type="evidence" value="ECO:0007669"/>
    <property type="project" value="TreeGrafter"/>
</dbReference>
<dbReference type="EMBL" id="AUSU01008857">
    <property type="protein sequence ID" value="EPS58846.1"/>
    <property type="molecule type" value="Genomic_DNA"/>
</dbReference>
<dbReference type="InterPro" id="IPR002213">
    <property type="entry name" value="UDP_glucos_trans"/>
</dbReference>
<evidence type="ECO:0000313" key="3">
    <source>
        <dbReference type="EMBL" id="EPS58846.1"/>
    </source>
</evidence>
<dbReference type="Proteomes" id="UP000015453">
    <property type="component" value="Unassembled WGS sequence"/>
</dbReference>
<feature type="non-terminal residue" evidence="3">
    <location>
        <position position="111"/>
    </location>
</feature>
<keyword evidence="4" id="KW-1185">Reference proteome</keyword>
<accession>S8C3D2</accession>
<protein>
    <submittedName>
        <fullName evidence="3">Uncharacterized protein</fullName>
    </submittedName>
</protein>
<evidence type="ECO:0000313" key="4">
    <source>
        <dbReference type="Proteomes" id="UP000015453"/>
    </source>
</evidence>
<dbReference type="Gene3D" id="3.40.50.2000">
    <property type="entry name" value="Glycogen Phosphorylase B"/>
    <property type="match status" value="2"/>
</dbReference>
<organism evidence="3 4">
    <name type="scientific">Genlisea aurea</name>
    <dbReference type="NCBI Taxonomy" id="192259"/>
    <lineage>
        <taxon>Eukaryota</taxon>
        <taxon>Viridiplantae</taxon>
        <taxon>Streptophyta</taxon>
        <taxon>Embryophyta</taxon>
        <taxon>Tracheophyta</taxon>
        <taxon>Spermatophyta</taxon>
        <taxon>Magnoliopsida</taxon>
        <taxon>eudicotyledons</taxon>
        <taxon>Gunneridae</taxon>
        <taxon>Pentapetalae</taxon>
        <taxon>asterids</taxon>
        <taxon>lamiids</taxon>
        <taxon>Lamiales</taxon>
        <taxon>Lentibulariaceae</taxon>
        <taxon>Genlisea</taxon>
    </lineage>
</organism>
<name>S8C3D2_9LAMI</name>
<proteinExistence type="inferred from homology"/>
<comment type="caution">
    <text evidence="3">The sequence shown here is derived from an EMBL/GenBank/DDBJ whole genome shotgun (WGS) entry which is preliminary data.</text>
</comment>
<comment type="similarity">
    <text evidence="1">Belongs to the UDP-glycosyltransferase family.</text>
</comment>
<sequence length="111" mass="12078">VSCFVTHSGWNSTIEAISHGVPMIGLGVTVDQITNAKLIQDMWGVGVRLSGGGYDEVVGREEIAMRIEEVVGGEKGVELKKNCRKWKELARDAVSQGGTSFKNVDQFVKKL</sequence>
<dbReference type="GO" id="GO:0080044">
    <property type="term" value="F:quercetin 7-O-glucosyltransferase activity"/>
    <property type="evidence" value="ECO:0007669"/>
    <property type="project" value="TreeGrafter"/>
</dbReference>
<dbReference type="OrthoDB" id="908420at2759"/>
<evidence type="ECO:0000256" key="1">
    <source>
        <dbReference type="ARBA" id="ARBA00009995"/>
    </source>
</evidence>